<organism evidence="1 2">
    <name type="scientific">Scortum barcoo</name>
    <name type="common">barcoo grunter</name>
    <dbReference type="NCBI Taxonomy" id="214431"/>
    <lineage>
        <taxon>Eukaryota</taxon>
        <taxon>Metazoa</taxon>
        <taxon>Chordata</taxon>
        <taxon>Craniata</taxon>
        <taxon>Vertebrata</taxon>
        <taxon>Euteleostomi</taxon>
        <taxon>Actinopterygii</taxon>
        <taxon>Neopterygii</taxon>
        <taxon>Teleostei</taxon>
        <taxon>Neoteleostei</taxon>
        <taxon>Acanthomorphata</taxon>
        <taxon>Eupercaria</taxon>
        <taxon>Centrarchiformes</taxon>
        <taxon>Terapontoidei</taxon>
        <taxon>Terapontidae</taxon>
        <taxon>Scortum</taxon>
    </lineage>
</organism>
<accession>A0ACB8VVP4</accession>
<reference evidence="1" key="1">
    <citation type="submission" date="2022-04" db="EMBL/GenBank/DDBJ databases">
        <title>Jade perch genome.</title>
        <authorList>
            <person name="Chao B."/>
        </authorList>
    </citation>
    <scope>NUCLEOTIDE SEQUENCE</scope>
    <source>
        <strain evidence="1">CB-2022</strain>
    </source>
</reference>
<evidence type="ECO:0000313" key="2">
    <source>
        <dbReference type="Proteomes" id="UP000831701"/>
    </source>
</evidence>
<feature type="non-terminal residue" evidence="1">
    <location>
        <position position="1"/>
    </location>
</feature>
<sequence length="1523" mass="172209">VSMQAIGHHRHKASRRTWTNGQLLFYRCTLYLFIFSPELKRSVAALSTDGIVSLSLCAAPPDADNFAFFHEGAEGCLGVRDHSLVLSTSCEEANQRWKWVTQGRLFNLGSSLCLGRTTGNLSSRGDRSPLGVYTCDREPPRVRWTWNCGQVLDSLNSYLPSPSFWNSSSSSPPSVLRWTVHGGVQDLCSKTYHEIYTIQGNSHGRPCYLPFLYDGQWFHNCTSIGREDGHLWCATTYDYGKDERWGFCPVKSSGCETFWDTDPLTDSCYQFNFQATLSWSEARISCQQQGADLLSITKLHEQTYINGLLTGYSAALWIGLNDLDIQGGWQWADSSPLKYLNWEQDQPNHAEEENCAVIRTESSGRWQNRDCSVALPYVCKKRPNATLDPFTTDSWADDEKYECDVGWLAFQAGCYKLTSEKTDWDTAQKTCQKMEANLVSIHTLPELEFIMRNLKKDVDQLWIGLHDTDMQMDFQWTDHTPVIFTYWHPFEPNNFRNTLEDCVSIWGADGRWDDSPCNLTLPSICKKLGTKSDGKPQHQDCKQGWKWHRPACYWVGEDLLSFDEARKSCEDHGATLVTITNRFEQAFANSLVFGRTGDSFWIGLHDQGSPGSFHWLGGDEVSYTNWNRDQPVNIHGGCVSMATGFTTGLWEVRECASSKAKFICHQNQDTSLSPEPPVPQPTPSLSGSCPSGWKSNSNLRYCYKVFHYSQLEQKLSWLQAHLFCRRHGADLLSISGPDEEQFVMQVLHETFGESEDHEQHWFWIGLNRRNPMDNGSWKWSDGLAFTYQNFGRYYYNIRQCAAADLGTMTWLAMHCDSELDWICKIPRGSVEKEPEVSEGTSSPEWIGFQEAEYKFFDHRTTWNQAQRICSWFDSSLASVHSAEEGAFLAKTLSKALHTLSQTLLSCKPMAKVEGDNWWLGLHTYENDGRFRWSDHSVLNYVSWALGRPHPLSRDRRCVHMSSAKADWADQKCHSDLPYICKRVNVTGTIPPTPSSPHPPAGCPDGWSSYQRKCFRVFDQPRVTWSAAKLKCETQGGVLAVVSNHLEEAFVTTLLNNATVDLWVGLISDPKGHFHWAKAGLLSYTNWAPGEPLDNSGPHQNKTPGNCVVMIHGNPQKNTGMWASRACEMENNGFICQRQQDSGLPPAPALIPASLTKPVELGGVTYRVVEKRLDWTGALHLCESLNGTLAKVKDPFQQAYLTLLINSLRRPAWVALYNYGGRSFSWLGEEDVLYSNWKDGEPIQLAGCGHMTTNGQWTINPCDAKLDAAICQISDEPVVHQWIYPGQCPNSLGEWAWVPFRNHCYAFNLQKLKLQQEARVSCKKMGAELLSILDETENGFVWEHIQSYAEQAHGAWLGISVKGRGLVWSEDTEMSYTNWEAHDVAFSVLSPNSCFWIQSNSGLWKPGSCRNRTHGVICKGPRSKHALFSPSGRLSLNQVYIRTPSVLFFCLVDSDHLPTLIVVLVTGLVLVVLIVGVIYLYRRRTVGSRGSYEGARYSRTSSSQAEQTEKNILVSDMELNEQPE</sequence>
<protein>
    <submittedName>
        <fullName evidence="1">Uncharacterized protein</fullName>
    </submittedName>
</protein>
<name>A0ACB8VVP4_9TELE</name>
<dbReference type="Proteomes" id="UP000831701">
    <property type="component" value="Chromosome 17"/>
</dbReference>
<keyword evidence="2" id="KW-1185">Reference proteome</keyword>
<evidence type="ECO:0000313" key="1">
    <source>
        <dbReference type="EMBL" id="KAI3359629.1"/>
    </source>
</evidence>
<dbReference type="EMBL" id="CM041547">
    <property type="protein sequence ID" value="KAI3359629.1"/>
    <property type="molecule type" value="Genomic_DNA"/>
</dbReference>
<proteinExistence type="predicted"/>
<gene>
    <name evidence="1" type="ORF">L3Q82_014013</name>
</gene>
<comment type="caution">
    <text evidence="1">The sequence shown here is derived from an EMBL/GenBank/DDBJ whole genome shotgun (WGS) entry which is preliminary data.</text>
</comment>